<dbReference type="Gene3D" id="1.10.150.240">
    <property type="entry name" value="Putative phosphatase, domain 2"/>
    <property type="match status" value="1"/>
</dbReference>
<sequence length="243" mass="27129">MAKIELVVFDMAGTTVTDRKEVESCFAEACKNSRLAVSEERILALQGYSKIEVFRLLWDEKIGSDHPEYVENVFTSYDLFCEILEEHYYKSPVIPTLGCLEVFEYLNTEGIKIGLTTGFYRKVADIILEKLGWLKGLDENYLSVSGEQSIIDCSVTSDMVEKGRPAPYMIQKVMKQLGVEDPKKVINIGDTPSDLLSGINAGCLKSYGLSNGTHTLEQLSFTENDGILSNLSELITEIKSLNN</sequence>
<dbReference type="RefSeq" id="WP_379837540.1">
    <property type="nucleotide sequence ID" value="NZ_JBHRYQ010000001.1"/>
</dbReference>
<proteinExistence type="predicted"/>
<organism evidence="1 2">
    <name type="scientific">Lacihabitans lacunae</name>
    <dbReference type="NCBI Taxonomy" id="1028214"/>
    <lineage>
        <taxon>Bacteria</taxon>
        <taxon>Pseudomonadati</taxon>
        <taxon>Bacteroidota</taxon>
        <taxon>Cytophagia</taxon>
        <taxon>Cytophagales</taxon>
        <taxon>Leadbetterellaceae</taxon>
        <taxon>Lacihabitans</taxon>
    </lineage>
</organism>
<dbReference type="Gene3D" id="3.40.50.1000">
    <property type="entry name" value="HAD superfamily/HAD-like"/>
    <property type="match status" value="1"/>
</dbReference>
<protein>
    <submittedName>
        <fullName evidence="1">HAD hydrolase-like protein</fullName>
    </submittedName>
</protein>
<dbReference type="Pfam" id="PF00702">
    <property type="entry name" value="Hydrolase"/>
    <property type="match status" value="1"/>
</dbReference>
<gene>
    <name evidence="1" type="ORF">ACFOOI_09890</name>
</gene>
<dbReference type="Proteomes" id="UP001595616">
    <property type="component" value="Unassembled WGS sequence"/>
</dbReference>
<dbReference type="InterPro" id="IPR023214">
    <property type="entry name" value="HAD_sf"/>
</dbReference>
<name>A0ABV7YWM7_9BACT</name>
<comment type="caution">
    <text evidence="1">The sequence shown here is derived from an EMBL/GenBank/DDBJ whole genome shotgun (WGS) entry which is preliminary data.</text>
</comment>
<accession>A0ABV7YWM7</accession>
<dbReference type="EMBL" id="JBHRYQ010000001">
    <property type="protein sequence ID" value="MFC3810964.1"/>
    <property type="molecule type" value="Genomic_DNA"/>
</dbReference>
<dbReference type="SFLD" id="SFLDG01129">
    <property type="entry name" value="C1.5:_HAD__Beta-PGM__Phosphata"/>
    <property type="match status" value="1"/>
</dbReference>
<dbReference type="SFLD" id="SFLDS00003">
    <property type="entry name" value="Haloacid_Dehalogenase"/>
    <property type="match status" value="1"/>
</dbReference>
<evidence type="ECO:0000313" key="2">
    <source>
        <dbReference type="Proteomes" id="UP001595616"/>
    </source>
</evidence>
<keyword evidence="2" id="KW-1185">Reference proteome</keyword>
<dbReference type="InterPro" id="IPR036412">
    <property type="entry name" value="HAD-like_sf"/>
</dbReference>
<dbReference type="SUPFAM" id="SSF56784">
    <property type="entry name" value="HAD-like"/>
    <property type="match status" value="1"/>
</dbReference>
<evidence type="ECO:0000313" key="1">
    <source>
        <dbReference type="EMBL" id="MFC3810964.1"/>
    </source>
</evidence>
<reference evidence="2" key="1">
    <citation type="journal article" date="2019" name="Int. J. Syst. Evol. Microbiol.">
        <title>The Global Catalogue of Microorganisms (GCM) 10K type strain sequencing project: providing services to taxonomists for standard genome sequencing and annotation.</title>
        <authorList>
            <consortium name="The Broad Institute Genomics Platform"/>
            <consortium name="The Broad Institute Genome Sequencing Center for Infectious Disease"/>
            <person name="Wu L."/>
            <person name="Ma J."/>
        </authorList>
    </citation>
    <scope>NUCLEOTIDE SEQUENCE [LARGE SCALE GENOMIC DNA]</scope>
    <source>
        <strain evidence="2">CECT 7956</strain>
    </source>
</reference>
<dbReference type="PANTHER" id="PTHR43434">
    <property type="entry name" value="PHOSPHOGLYCOLATE PHOSPHATASE"/>
    <property type="match status" value="1"/>
</dbReference>
<dbReference type="PANTHER" id="PTHR43434:SF19">
    <property type="entry name" value="PHOSPHONOACETALDEHYDE HYDROLASE"/>
    <property type="match status" value="1"/>
</dbReference>
<dbReference type="InterPro" id="IPR023198">
    <property type="entry name" value="PGP-like_dom2"/>
</dbReference>
<dbReference type="InterPro" id="IPR050155">
    <property type="entry name" value="HAD-like_hydrolase_sf"/>
</dbReference>